<gene>
    <name evidence="2" type="ORF">LSAA_1813</name>
</gene>
<keyword evidence="1 2" id="KW-0328">Glycosyltransferase</keyword>
<keyword evidence="1" id="KW-0325">Glycoprotein</keyword>
<dbReference type="Proteomes" id="UP000675881">
    <property type="component" value="Chromosome 1"/>
</dbReference>
<keyword evidence="1" id="KW-0812">Transmembrane</keyword>
<dbReference type="OrthoDB" id="10010525at2759"/>
<dbReference type="PANTHER" id="PTHR11927">
    <property type="entry name" value="GALACTOSIDE 2-L-FUCOSYLTRANSFERASE"/>
    <property type="match status" value="1"/>
</dbReference>
<dbReference type="AlphaFoldDB" id="A0A7R8CG23"/>
<keyword evidence="1" id="KW-0333">Golgi apparatus</keyword>
<evidence type="ECO:0000313" key="2">
    <source>
        <dbReference type="EMBL" id="CAF2765083.1"/>
    </source>
</evidence>
<dbReference type="UniPathway" id="UPA00378"/>
<comment type="subcellular location">
    <subcellularLocation>
        <location evidence="1">Golgi apparatus</location>
        <location evidence="1">Golgi stack membrane</location>
        <topology evidence="1">Single-pass type II membrane protein</topology>
    </subcellularLocation>
</comment>
<organism evidence="2 3">
    <name type="scientific">Lepeophtheirus salmonis</name>
    <name type="common">Salmon louse</name>
    <name type="synonym">Caligus salmonis</name>
    <dbReference type="NCBI Taxonomy" id="72036"/>
    <lineage>
        <taxon>Eukaryota</taxon>
        <taxon>Metazoa</taxon>
        <taxon>Ecdysozoa</taxon>
        <taxon>Arthropoda</taxon>
        <taxon>Crustacea</taxon>
        <taxon>Multicrustacea</taxon>
        <taxon>Hexanauplia</taxon>
        <taxon>Copepoda</taxon>
        <taxon>Siphonostomatoida</taxon>
        <taxon>Caligidae</taxon>
        <taxon>Lepeophtheirus</taxon>
    </lineage>
</organism>
<evidence type="ECO:0000313" key="3">
    <source>
        <dbReference type="Proteomes" id="UP000675881"/>
    </source>
</evidence>
<dbReference type="EC" id="2.4.1.-" evidence="1"/>
<name>A0A7R8CG23_LEPSM</name>
<dbReference type="Pfam" id="PF01531">
    <property type="entry name" value="Glyco_transf_11"/>
    <property type="match status" value="1"/>
</dbReference>
<sequence length="416" mass="48219">MACRRGIVNCNSQLFQNRLCQGSAKKIHQTKSQKFLSYYQKLNVIKAVWMIECNEYCRQYDSNRSTLVVKDTSGRLGNAIFSYQVLLALQIGFGYEAYMEYQWDQKKFVVFEGLEKWIKNHLYETKSSKIESLIIKHTGQKPKRDSAGKLIISREDIVKYNIDIDGLVHSNEFTKLEELQIPDSSFPWEIWQKLPLTGLKNDELRIGKAFILYPGTFKISLEDHKMMASVPNMAQELNKDLRIRDTYLNSAQKTILTIIYVGIHSRRTDHLALERVNGYKEIKPSYFIEAMHLFTKHFGDKVIFLYVSDDLDWGIKHLGPRTQKSGNLYFVGEGHGTKEDSIGHDLAVMKSCNHSIITHGTFSYWAGFLSNGIVVLPDHIHQFRTENEMREVFTETTKEKPIKEGKYVTVRSEEDF</sequence>
<dbReference type="GO" id="GO:0032580">
    <property type="term" value="C:Golgi cisterna membrane"/>
    <property type="evidence" value="ECO:0007669"/>
    <property type="project" value="UniProtKB-SubCell"/>
</dbReference>
<dbReference type="GO" id="GO:0005975">
    <property type="term" value="P:carbohydrate metabolic process"/>
    <property type="evidence" value="ECO:0007669"/>
    <property type="project" value="InterPro"/>
</dbReference>
<dbReference type="PANTHER" id="PTHR11927:SF9">
    <property type="entry name" value="L-FUCOSYLTRANSFERASE"/>
    <property type="match status" value="1"/>
</dbReference>
<dbReference type="EMBL" id="HG994580">
    <property type="protein sequence ID" value="CAF2765083.1"/>
    <property type="molecule type" value="Genomic_DNA"/>
</dbReference>
<keyword evidence="1 2" id="KW-0808">Transferase</keyword>
<comment type="similarity">
    <text evidence="1">Belongs to the glycosyltransferase 11 family.</text>
</comment>
<comment type="pathway">
    <text evidence="1">Protein modification; protein glycosylation.</text>
</comment>
<keyword evidence="1" id="KW-0735">Signal-anchor</keyword>
<keyword evidence="3" id="KW-1185">Reference proteome</keyword>
<dbReference type="InterPro" id="IPR002516">
    <property type="entry name" value="Glyco_trans_11"/>
</dbReference>
<reference evidence="2" key="1">
    <citation type="submission" date="2021-02" db="EMBL/GenBank/DDBJ databases">
        <authorList>
            <person name="Bekaert M."/>
        </authorList>
    </citation>
    <scope>NUCLEOTIDE SEQUENCE</scope>
    <source>
        <strain evidence="2">IoA-00</strain>
    </source>
</reference>
<protein>
    <recommendedName>
        <fullName evidence="1">L-Fucosyltransferase</fullName>
        <ecNumber evidence="1">2.4.1.-</ecNumber>
    </recommendedName>
</protein>
<evidence type="ECO:0000256" key="1">
    <source>
        <dbReference type="RuleBase" id="RU363129"/>
    </source>
</evidence>
<accession>A0A7R8CG23</accession>
<dbReference type="GO" id="GO:0008107">
    <property type="term" value="F:galactoside 2-alpha-L-fucosyltransferase activity"/>
    <property type="evidence" value="ECO:0007669"/>
    <property type="project" value="InterPro"/>
</dbReference>
<proteinExistence type="inferred from homology"/>